<comment type="caution">
    <text evidence="2">The sequence shown here is derived from an EMBL/GenBank/DDBJ whole genome shotgun (WGS) entry which is preliminary data.</text>
</comment>
<dbReference type="Proteomes" id="UP001630127">
    <property type="component" value="Unassembled WGS sequence"/>
</dbReference>
<dbReference type="AlphaFoldDB" id="A0ABD2ZNT1"/>
<feature type="region of interest" description="Disordered" evidence="1">
    <location>
        <begin position="129"/>
        <end position="206"/>
    </location>
</feature>
<feature type="compositionally biased region" description="Low complexity" evidence="1">
    <location>
        <begin position="64"/>
        <end position="78"/>
    </location>
</feature>
<evidence type="ECO:0000313" key="2">
    <source>
        <dbReference type="EMBL" id="KAL3519393.1"/>
    </source>
</evidence>
<reference evidence="2 3" key="1">
    <citation type="submission" date="2024-11" db="EMBL/GenBank/DDBJ databases">
        <title>A near-complete genome assembly of Cinchona calisaya.</title>
        <authorList>
            <person name="Lian D.C."/>
            <person name="Zhao X.W."/>
            <person name="Wei L."/>
        </authorList>
    </citation>
    <scope>NUCLEOTIDE SEQUENCE [LARGE SCALE GENOMIC DNA]</scope>
    <source>
        <tissue evidence="2">Nenye</tissue>
    </source>
</reference>
<evidence type="ECO:0000256" key="1">
    <source>
        <dbReference type="SAM" id="MobiDB-lite"/>
    </source>
</evidence>
<dbReference type="PANTHER" id="PTHR31903">
    <property type="entry name" value="F12F1.11-RELATED"/>
    <property type="match status" value="1"/>
</dbReference>
<feature type="region of interest" description="Disordered" evidence="1">
    <location>
        <begin position="54"/>
        <end position="78"/>
    </location>
</feature>
<dbReference type="EMBL" id="JBJUIK010000008">
    <property type="protein sequence ID" value="KAL3519393.1"/>
    <property type="molecule type" value="Genomic_DNA"/>
</dbReference>
<protein>
    <submittedName>
        <fullName evidence="2">Uncharacterized protein</fullName>
    </submittedName>
</protein>
<organism evidence="2 3">
    <name type="scientific">Cinchona calisaya</name>
    <dbReference type="NCBI Taxonomy" id="153742"/>
    <lineage>
        <taxon>Eukaryota</taxon>
        <taxon>Viridiplantae</taxon>
        <taxon>Streptophyta</taxon>
        <taxon>Embryophyta</taxon>
        <taxon>Tracheophyta</taxon>
        <taxon>Spermatophyta</taxon>
        <taxon>Magnoliopsida</taxon>
        <taxon>eudicotyledons</taxon>
        <taxon>Gunneridae</taxon>
        <taxon>Pentapetalae</taxon>
        <taxon>asterids</taxon>
        <taxon>lamiids</taxon>
        <taxon>Gentianales</taxon>
        <taxon>Rubiaceae</taxon>
        <taxon>Cinchonoideae</taxon>
        <taxon>Cinchoneae</taxon>
        <taxon>Cinchona</taxon>
    </lineage>
</organism>
<gene>
    <name evidence="2" type="ORF">ACH5RR_017542</name>
</gene>
<evidence type="ECO:0000313" key="3">
    <source>
        <dbReference type="Proteomes" id="UP001630127"/>
    </source>
</evidence>
<feature type="compositionally biased region" description="Basic residues" evidence="1">
    <location>
        <begin position="130"/>
        <end position="141"/>
    </location>
</feature>
<accession>A0ABD2ZNT1</accession>
<feature type="compositionally biased region" description="Acidic residues" evidence="1">
    <location>
        <begin position="186"/>
        <end position="201"/>
    </location>
</feature>
<keyword evidence="3" id="KW-1185">Reference proteome</keyword>
<sequence length="223" mass="24774">MKKLYRKGAVHPSPPQNPDHLLSFLPATILTLTVALTPEDKQVLAYLISCSSSSNFSGNRKKNTTATSSSSAANNNISTGVDHPPSFNCYCFRCYMSFWVRWDSSPNRQLLHEIIDAYEDGLSIQSKKDKSCRKEKKKKSINKVGSGELTLTRTPPPRNEELAESSSSSSSSSSSEIFTTTKVVADDDDGGEEEEEEEEEEMGKSSLRRFVSFVGEKIWGVWT</sequence>
<dbReference type="PANTHER" id="PTHR31903:SF6">
    <property type="entry name" value="F12F1.11-RELATED"/>
    <property type="match status" value="1"/>
</dbReference>
<feature type="compositionally biased region" description="Low complexity" evidence="1">
    <location>
        <begin position="165"/>
        <end position="175"/>
    </location>
</feature>
<proteinExistence type="predicted"/>
<name>A0ABD2ZNT1_9GENT</name>